<proteinExistence type="predicted"/>
<evidence type="ECO:0000313" key="1">
    <source>
        <dbReference type="EMBL" id="GJE85120.1"/>
    </source>
</evidence>
<dbReference type="Pfam" id="PF11937">
    <property type="entry name" value="DUF3455"/>
    <property type="match status" value="1"/>
</dbReference>
<dbReference type="PANTHER" id="PTHR35567:SF1">
    <property type="entry name" value="CONSERVED FUNGAL PROTEIN (AFU_ORTHOLOGUE AFUA_1G14230)"/>
    <property type="match status" value="1"/>
</dbReference>
<dbReference type="EMBL" id="BPQB01000002">
    <property type="protein sequence ID" value="GJE85120.1"/>
    <property type="molecule type" value="Genomic_DNA"/>
</dbReference>
<name>A0A9P3L7M0_9APHY</name>
<organism evidence="1 2">
    <name type="scientific">Phanerochaete sordida</name>
    <dbReference type="NCBI Taxonomy" id="48140"/>
    <lineage>
        <taxon>Eukaryota</taxon>
        <taxon>Fungi</taxon>
        <taxon>Dikarya</taxon>
        <taxon>Basidiomycota</taxon>
        <taxon>Agaricomycotina</taxon>
        <taxon>Agaricomycetes</taxon>
        <taxon>Polyporales</taxon>
        <taxon>Phanerochaetaceae</taxon>
        <taxon>Phanerochaete</taxon>
    </lineage>
</organism>
<dbReference type="Proteomes" id="UP000703269">
    <property type="component" value="Unassembled WGS sequence"/>
</dbReference>
<comment type="caution">
    <text evidence="1">The sequence shown here is derived from an EMBL/GenBank/DDBJ whole genome shotgun (WGS) entry which is preliminary data.</text>
</comment>
<keyword evidence="2" id="KW-1185">Reference proteome</keyword>
<evidence type="ECO:0000313" key="2">
    <source>
        <dbReference type="Proteomes" id="UP000703269"/>
    </source>
</evidence>
<protein>
    <recommendedName>
        <fullName evidence="3">Malate dehydrogenase</fullName>
    </recommendedName>
</protein>
<dbReference type="OrthoDB" id="1859733at2759"/>
<reference evidence="1 2" key="1">
    <citation type="submission" date="2021-08" db="EMBL/GenBank/DDBJ databases">
        <title>Draft Genome Sequence of Phanerochaete sordida strain YK-624.</title>
        <authorList>
            <person name="Mori T."/>
            <person name="Dohra H."/>
            <person name="Suzuki T."/>
            <person name="Kawagishi H."/>
            <person name="Hirai H."/>
        </authorList>
    </citation>
    <scope>NUCLEOTIDE SEQUENCE [LARGE SCALE GENOMIC DNA]</scope>
    <source>
        <strain evidence="1 2">YK-624</strain>
    </source>
</reference>
<evidence type="ECO:0008006" key="3">
    <source>
        <dbReference type="Google" id="ProtNLM"/>
    </source>
</evidence>
<dbReference type="InterPro" id="IPR021851">
    <property type="entry name" value="DUF3455"/>
</dbReference>
<accession>A0A9P3L7M0</accession>
<dbReference type="AlphaFoldDB" id="A0A9P3L7M0"/>
<dbReference type="PANTHER" id="PTHR35567">
    <property type="entry name" value="MALATE DEHYDROGENASE (AFU_ORTHOLOGUE AFUA_2G13800)"/>
    <property type="match status" value="1"/>
</dbReference>
<gene>
    <name evidence="1" type="ORF">PsYK624_011980</name>
</gene>
<sequence>MVSFKYLMQGALASAAGHLSIVQQIDSIRSVLSHCDISHDAGRIDLAQINNQIVPPSNLTLNFVGLAFGVQNYTCTQSNNFTNVGAVAELFDVSCLVNSTTLDTMPQSLFETWNATNGTSIQQFIDVFHTFNPPDILAQHYFVQNPTTGQGVSPKWDFTSSGNPQLVGNPDAIIVAKGKASIPAPQNATDINWLDVVNIGGAAGGKVADEVLRTSTVGGQPPTSCEFGKTEDISVKYTSFYWFFGGSLAQ</sequence>